<evidence type="ECO:0000313" key="2">
    <source>
        <dbReference type="Proteomes" id="UP000196778"/>
    </source>
</evidence>
<keyword evidence="2" id="KW-1185">Reference proteome</keyword>
<name>A0A1R4JC02_9MICO</name>
<gene>
    <name evidence="1" type="ORF">FM119_06635</name>
</gene>
<sequence length="110" mass="13438">MVAMDDEELEDYDREVELALYREYRDVVGQFAYVIETERRFYLANEVSLDRKDTEHDFYFELNMKDVWVWDVYRSDRFVSSVRVLTFKDVNVEKLSQRDFELPKDLSLDK</sequence>
<dbReference type="EMBL" id="FUKR01000036">
    <property type="protein sequence ID" value="SJN29519.1"/>
    <property type="molecule type" value="Genomic_DNA"/>
</dbReference>
<proteinExistence type="predicted"/>
<dbReference type="Pfam" id="PF10611">
    <property type="entry name" value="DUF2469"/>
    <property type="match status" value="1"/>
</dbReference>
<organism evidence="1 2">
    <name type="scientific">Mycetocola reblochoni REB411</name>
    <dbReference type="NCBI Taxonomy" id="1255698"/>
    <lineage>
        <taxon>Bacteria</taxon>
        <taxon>Bacillati</taxon>
        <taxon>Actinomycetota</taxon>
        <taxon>Actinomycetes</taxon>
        <taxon>Micrococcales</taxon>
        <taxon>Microbacteriaceae</taxon>
        <taxon>Mycetocola</taxon>
    </lineage>
</organism>
<dbReference type="InterPro" id="IPR019592">
    <property type="entry name" value="DUF2469"/>
</dbReference>
<dbReference type="Proteomes" id="UP000196778">
    <property type="component" value="Unassembled WGS sequence"/>
</dbReference>
<evidence type="ECO:0000313" key="1">
    <source>
        <dbReference type="EMBL" id="SJN29519.1"/>
    </source>
</evidence>
<accession>A0A1R4JC02</accession>
<protein>
    <submittedName>
        <fullName evidence="1">Protein often found in Actinomycetes clustered with signal peptidase and/or RNaseHII</fullName>
    </submittedName>
</protein>
<dbReference type="AlphaFoldDB" id="A0A1R4JC02"/>
<reference evidence="2" key="1">
    <citation type="submission" date="2017-02" db="EMBL/GenBank/DDBJ databases">
        <authorList>
            <person name="Dridi B."/>
        </authorList>
    </citation>
    <scope>NUCLEOTIDE SEQUENCE [LARGE SCALE GENOMIC DNA]</scope>
    <source>
        <strain evidence="2">EB411</strain>
    </source>
</reference>